<dbReference type="InterPro" id="IPR011042">
    <property type="entry name" value="6-blade_b-propeller_TolB-like"/>
</dbReference>
<dbReference type="InterPro" id="IPR051262">
    <property type="entry name" value="SMP-30/CGR1_Lactonase"/>
</dbReference>
<feature type="domain" description="SMP-30/Gluconolactonase/LRE-like region" evidence="1">
    <location>
        <begin position="39"/>
        <end position="278"/>
    </location>
</feature>
<accession>A0A6J5B604</accession>
<dbReference type="PANTHER" id="PTHR47572">
    <property type="entry name" value="LIPOPROTEIN-RELATED"/>
    <property type="match status" value="1"/>
</dbReference>
<protein>
    <recommendedName>
        <fullName evidence="1">SMP-30/Gluconolactonase/LRE-like region domain-containing protein</fullName>
    </recommendedName>
</protein>
<dbReference type="GeneID" id="92900675"/>
<dbReference type="Pfam" id="PF08450">
    <property type="entry name" value="SGL"/>
    <property type="match status" value="1"/>
</dbReference>
<proteinExistence type="predicted"/>
<evidence type="ECO:0000313" key="3">
    <source>
        <dbReference type="Proteomes" id="UP000507979"/>
    </source>
</evidence>
<dbReference type="Proteomes" id="UP000507979">
    <property type="component" value="Unassembled WGS sequence"/>
</dbReference>
<sequence length="300" mass="32444">MLSIIPTEVHTAVPAHLRLNQETDWSRARGGGPLHSFLEGPGFDRQGRLYCVDVCHGRIFRIGRDGAWEVFASYGGRPNGLRIHRDGRVFVADALHGLLVFDPDTGRRIGELAQWAPGQRFSGLNDLAFADDGTVFFTDPGHSALEDPHGRVFAWQEGGAAAPVLQGLPFPNGVVVMPDQAALCVASTRSLEVLRATRRGVQVRNLGVYARFSGGLAGPDGLAVCEDGGLVVAHSGLGVVWWLDPLGEVRGRIESCAGIRNTNLAFDPDDPHTLYITESETGSILRARLPVKGRTPYSHR</sequence>
<dbReference type="InterPro" id="IPR013658">
    <property type="entry name" value="SGL"/>
</dbReference>
<organism evidence="2 3">
    <name type="scientific">Achromobacter insuavis</name>
    <dbReference type="NCBI Taxonomy" id="1287735"/>
    <lineage>
        <taxon>Bacteria</taxon>
        <taxon>Pseudomonadati</taxon>
        <taxon>Pseudomonadota</taxon>
        <taxon>Betaproteobacteria</taxon>
        <taxon>Burkholderiales</taxon>
        <taxon>Alcaligenaceae</taxon>
        <taxon>Achromobacter</taxon>
    </lineage>
</organism>
<gene>
    <name evidence="2" type="ORF">LMG26845_04791</name>
</gene>
<dbReference type="PANTHER" id="PTHR47572:SF5">
    <property type="entry name" value="BLR2277 PROTEIN"/>
    <property type="match status" value="1"/>
</dbReference>
<dbReference type="AlphaFoldDB" id="A0A6J5B604"/>
<dbReference type="Gene3D" id="2.120.10.30">
    <property type="entry name" value="TolB, C-terminal domain"/>
    <property type="match status" value="1"/>
</dbReference>
<name>A0A6J5B604_9BURK</name>
<dbReference type="SUPFAM" id="SSF63829">
    <property type="entry name" value="Calcium-dependent phosphotriesterase"/>
    <property type="match status" value="1"/>
</dbReference>
<keyword evidence="3" id="KW-1185">Reference proteome</keyword>
<reference evidence="2 3" key="1">
    <citation type="submission" date="2020-04" db="EMBL/GenBank/DDBJ databases">
        <authorList>
            <person name="De Canck E."/>
        </authorList>
    </citation>
    <scope>NUCLEOTIDE SEQUENCE [LARGE SCALE GENOMIC DNA]</scope>
    <source>
        <strain evidence="2 3">LMG 26845</strain>
    </source>
</reference>
<dbReference type="RefSeq" id="WP_054430415.1">
    <property type="nucleotide sequence ID" value="NZ_CADIJR010000064.1"/>
</dbReference>
<dbReference type="EMBL" id="CADIJR010000064">
    <property type="protein sequence ID" value="CAB3691943.1"/>
    <property type="molecule type" value="Genomic_DNA"/>
</dbReference>
<evidence type="ECO:0000259" key="1">
    <source>
        <dbReference type="Pfam" id="PF08450"/>
    </source>
</evidence>
<evidence type="ECO:0000313" key="2">
    <source>
        <dbReference type="EMBL" id="CAB3691943.1"/>
    </source>
</evidence>